<comment type="subcellular location">
    <subcellularLocation>
        <location evidence="10 11">Cytoplasm</location>
    </subcellularLocation>
</comment>
<dbReference type="NCBIfam" id="TIGR01143">
    <property type="entry name" value="murF"/>
    <property type="match status" value="1"/>
</dbReference>
<comment type="similarity">
    <text evidence="10">Belongs to the MurCDEF family. MurF subfamily.</text>
</comment>
<dbReference type="RefSeq" id="WP_011125203.1">
    <property type="nucleotide sequence ID" value="NC_005042.1"/>
</dbReference>
<keyword evidence="8 10" id="KW-0131">Cell cycle</keyword>
<keyword evidence="15" id="KW-1185">Reference proteome</keyword>
<dbReference type="HOGENOM" id="CLU_031507_1_1_3"/>
<dbReference type="EC" id="6.3.2.10" evidence="10 11"/>
<evidence type="ECO:0000259" key="13">
    <source>
        <dbReference type="Pfam" id="PF08245"/>
    </source>
</evidence>
<keyword evidence="7 10" id="KW-0573">Peptidoglycan synthesis</keyword>
<dbReference type="InterPro" id="IPR036565">
    <property type="entry name" value="Mur-like_cat_sf"/>
</dbReference>
<evidence type="ECO:0000256" key="5">
    <source>
        <dbReference type="ARBA" id="ARBA00022840"/>
    </source>
</evidence>
<dbReference type="Pfam" id="PF02875">
    <property type="entry name" value="Mur_ligase_C"/>
    <property type="match status" value="1"/>
</dbReference>
<dbReference type="GO" id="GO:0047480">
    <property type="term" value="F:UDP-N-acetylmuramoyl-tripeptide-D-alanyl-D-alanine ligase activity"/>
    <property type="evidence" value="ECO:0007669"/>
    <property type="project" value="UniProtKB-UniRule"/>
</dbReference>
<dbReference type="EnsemblBacteria" id="AAQ00096">
    <property type="protein sequence ID" value="AAQ00096"/>
    <property type="gene ID" value="Pro_1051"/>
</dbReference>
<evidence type="ECO:0000259" key="12">
    <source>
        <dbReference type="Pfam" id="PF02875"/>
    </source>
</evidence>
<dbReference type="GO" id="GO:0005737">
    <property type="term" value="C:cytoplasm"/>
    <property type="evidence" value="ECO:0007669"/>
    <property type="project" value="UniProtKB-SubCell"/>
</dbReference>
<dbReference type="Pfam" id="PF08245">
    <property type="entry name" value="Mur_ligase_M"/>
    <property type="match status" value="1"/>
</dbReference>
<dbReference type="SUPFAM" id="SSF63418">
    <property type="entry name" value="MurE/MurF N-terminal domain"/>
    <property type="match status" value="1"/>
</dbReference>
<comment type="function">
    <text evidence="10 11">Involved in cell wall formation. Catalyzes the final step in the synthesis of UDP-N-acetylmuramoyl-pentapeptide, the precursor of murein.</text>
</comment>
<keyword evidence="3 10" id="KW-0132">Cell division</keyword>
<dbReference type="InterPro" id="IPR004101">
    <property type="entry name" value="Mur_ligase_C"/>
</dbReference>
<name>Q7VBP1_PROMA</name>
<dbReference type="GO" id="GO:0008360">
    <property type="term" value="P:regulation of cell shape"/>
    <property type="evidence" value="ECO:0007669"/>
    <property type="project" value="UniProtKB-KW"/>
</dbReference>
<gene>
    <name evidence="10 14" type="primary">murF</name>
    <name evidence="14" type="ordered locus">Pro_1051</name>
</gene>
<sequence>MVLRLLNLNDIWGPPYQNKLVNLDAPLGTVCTDSRNIKKGNFFVPLIGNKFDGHLFLEEVFEKGVQAAFISKDCNLAIPEELLYWQVDDTQEAYQKLAFLHRRLFSIPVVAVTGSAGKTTTRELIHSSLVPLGEVLATSNNNNNDIGVPFTLLKANVNHSAIVLEMAMRGLGQIERLSKCACPDIAVITNIGSSHIGLLGSKQNIASAKCEIAAHMNPNGFVIIPAGDQLLEKTLQEVWKGRIVRVDIESKSNPFFANEYDSHQTKKNVDYLGVLDSDNWQITYDGIIFQMPLQGRHNAINFMFALAVAYELNVPLDSIRNLSVNLPPGRNHSLTFGNINVLDETYNASPESVIASLDLLATKPGRHFAVLGNMYELGEKTIDYHEQIVQHSIATGLTGLVICVNGPEAEAMLLAGQPLSYIEVVSTPEDAFLILKSWLNSGDYLLLKASRKVSLERILPLLKEAY</sequence>
<dbReference type="GO" id="GO:0051301">
    <property type="term" value="P:cell division"/>
    <property type="evidence" value="ECO:0007669"/>
    <property type="project" value="UniProtKB-KW"/>
</dbReference>
<dbReference type="KEGG" id="pma:Pro_1051"/>
<dbReference type="PANTHER" id="PTHR43024:SF1">
    <property type="entry name" value="UDP-N-ACETYLMURAMOYL-TRIPEPTIDE--D-ALANYL-D-ALANINE LIGASE"/>
    <property type="match status" value="1"/>
</dbReference>
<evidence type="ECO:0000256" key="11">
    <source>
        <dbReference type="RuleBase" id="RU004136"/>
    </source>
</evidence>
<dbReference type="InterPro" id="IPR035911">
    <property type="entry name" value="MurE/MurF_N"/>
</dbReference>
<dbReference type="UniPathway" id="UPA00219"/>
<keyword evidence="5 10" id="KW-0067">ATP-binding</keyword>
<evidence type="ECO:0000313" key="15">
    <source>
        <dbReference type="Proteomes" id="UP000001420"/>
    </source>
</evidence>
<evidence type="ECO:0000256" key="10">
    <source>
        <dbReference type="HAMAP-Rule" id="MF_02019"/>
    </source>
</evidence>
<feature type="binding site" evidence="10">
    <location>
        <begin position="114"/>
        <end position="120"/>
    </location>
    <ligand>
        <name>ATP</name>
        <dbReference type="ChEBI" id="CHEBI:30616"/>
    </ligand>
</feature>
<keyword evidence="2 10" id="KW-0436">Ligase</keyword>
<dbReference type="InterPro" id="IPR036615">
    <property type="entry name" value="Mur_ligase_C_dom_sf"/>
</dbReference>
<dbReference type="GO" id="GO:0071555">
    <property type="term" value="P:cell wall organization"/>
    <property type="evidence" value="ECO:0007669"/>
    <property type="project" value="UniProtKB-KW"/>
</dbReference>
<dbReference type="GO" id="GO:0008766">
    <property type="term" value="F:UDP-N-acetylmuramoylalanyl-D-glutamyl-2,6-diaminopimelate-D-alanyl-D-alanine ligase activity"/>
    <property type="evidence" value="ECO:0007669"/>
    <property type="project" value="RHEA"/>
</dbReference>
<dbReference type="OrthoDB" id="9801978at2"/>
<dbReference type="AlphaFoldDB" id="Q7VBP1"/>
<dbReference type="HAMAP" id="MF_02019">
    <property type="entry name" value="MurF"/>
    <property type="match status" value="1"/>
</dbReference>
<evidence type="ECO:0000256" key="1">
    <source>
        <dbReference type="ARBA" id="ARBA00022490"/>
    </source>
</evidence>
<keyword evidence="6 10" id="KW-0133">Cell shape</keyword>
<dbReference type="InterPro" id="IPR005863">
    <property type="entry name" value="UDP-N-AcMur_synth"/>
</dbReference>
<evidence type="ECO:0000256" key="3">
    <source>
        <dbReference type="ARBA" id="ARBA00022618"/>
    </source>
</evidence>
<dbReference type="Gene3D" id="3.90.190.20">
    <property type="entry name" value="Mur ligase, C-terminal domain"/>
    <property type="match status" value="1"/>
</dbReference>
<accession>Q7VBP1</accession>
<comment type="catalytic activity">
    <reaction evidence="10 11">
        <text>D-alanyl-D-alanine + UDP-N-acetyl-alpha-D-muramoyl-L-alanyl-gamma-D-glutamyl-meso-2,6-diaminopimelate + ATP = UDP-N-acetyl-alpha-D-muramoyl-L-alanyl-gamma-D-glutamyl-meso-2,6-diaminopimeloyl-D-alanyl-D-alanine + ADP + phosphate + H(+)</text>
        <dbReference type="Rhea" id="RHEA:28374"/>
        <dbReference type="ChEBI" id="CHEBI:15378"/>
        <dbReference type="ChEBI" id="CHEBI:30616"/>
        <dbReference type="ChEBI" id="CHEBI:43474"/>
        <dbReference type="ChEBI" id="CHEBI:57822"/>
        <dbReference type="ChEBI" id="CHEBI:61386"/>
        <dbReference type="ChEBI" id="CHEBI:83905"/>
        <dbReference type="ChEBI" id="CHEBI:456216"/>
        <dbReference type="EC" id="6.3.2.10"/>
    </reaction>
</comment>
<evidence type="ECO:0000313" key="14">
    <source>
        <dbReference type="EMBL" id="AAQ00096.1"/>
    </source>
</evidence>
<evidence type="ECO:0000256" key="4">
    <source>
        <dbReference type="ARBA" id="ARBA00022741"/>
    </source>
</evidence>
<comment type="pathway">
    <text evidence="10 11">Cell wall biogenesis; peptidoglycan biosynthesis.</text>
</comment>
<dbReference type="EMBL" id="AE017126">
    <property type="protein sequence ID" value="AAQ00096.1"/>
    <property type="molecule type" value="Genomic_DNA"/>
</dbReference>
<dbReference type="Gene3D" id="3.40.1190.10">
    <property type="entry name" value="Mur-like, catalytic domain"/>
    <property type="match status" value="1"/>
</dbReference>
<dbReference type="Proteomes" id="UP000001420">
    <property type="component" value="Chromosome"/>
</dbReference>
<protein>
    <recommendedName>
        <fullName evidence="10 11">UDP-N-acetylmuramoyl-tripeptide--D-alanyl-D-alanine ligase</fullName>
        <ecNumber evidence="10 11">6.3.2.10</ecNumber>
    </recommendedName>
    <alternativeName>
        <fullName evidence="10">D-alanyl-D-alanine-adding enzyme</fullName>
    </alternativeName>
</protein>
<feature type="domain" description="Mur ligase C-terminal" evidence="12">
    <location>
        <begin position="338"/>
        <end position="451"/>
    </location>
</feature>
<evidence type="ECO:0000256" key="9">
    <source>
        <dbReference type="ARBA" id="ARBA00023316"/>
    </source>
</evidence>
<keyword evidence="4 10" id="KW-0547">Nucleotide-binding</keyword>
<dbReference type="eggNOG" id="COG0770">
    <property type="taxonomic scope" value="Bacteria"/>
</dbReference>
<dbReference type="SUPFAM" id="SSF53244">
    <property type="entry name" value="MurD-like peptide ligases, peptide-binding domain"/>
    <property type="match status" value="1"/>
</dbReference>
<dbReference type="GO" id="GO:0009252">
    <property type="term" value="P:peptidoglycan biosynthetic process"/>
    <property type="evidence" value="ECO:0007669"/>
    <property type="project" value="UniProtKB-UniRule"/>
</dbReference>
<dbReference type="PATRIC" id="fig|167539.5.peg.1101"/>
<evidence type="ECO:0000256" key="2">
    <source>
        <dbReference type="ARBA" id="ARBA00022598"/>
    </source>
</evidence>
<dbReference type="SUPFAM" id="SSF53623">
    <property type="entry name" value="MurD-like peptide ligases, catalytic domain"/>
    <property type="match status" value="1"/>
</dbReference>
<dbReference type="GO" id="GO:0005524">
    <property type="term" value="F:ATP binding"/>
    <property type="evidence" value="ECO:0007669"/>
    <property type="project" value="UniProtKB-UniRule"/>
</dbReference>
<keyword evidence="9 10" id="KW-0961">Cell wall biogenesis/degradation</keyword>
<dbReference type="PANTHER" id="PTHR43024">
    <property type="entry name" value="UDP-N-ACETYLMURAMOYL-TRIPEPTIDE--D-ALANYL-D-ALANINE LIGASE"/>
    <property type="match status" value="1"/>
</dbReference>
<keyword evidence="1 10" id="KW-0963">Cytoplasm</keyword>
<proteinExistence type="inferred from homology"/>
<dbReference type="STRING" id="167539.Pro_1051"/>
<reference evidence="14 15" key="1">
    <citation type="journal article" date="2003" name="Proc. Natl. Acad. Sci. U.S.A.">
        <title>Genome sequence of the cyanobacterium Prochlorococcus marinus SS120, a nearly minimal oxyphototrophic genome.</title>
        <authorList>
            <person name="Dufresne A."/>
            <person name="Salanoubat M."/>
            <person name="Partensky F."/>
            <person name="Artiguenave F."/>
            <person name="Axmann I.M."/>
            <person name="Barbe V."/>
            <person name="Duprat S."/>
            <person name="Galperin M.Y."/>
            <person name="Koonin E.V."/>
            <person name="Le Gall F."/>
            <person name="Makarova K.S."/>
            <person name="Ostrowski M."/>
            <person name="Oztas S."/>
            <person name="Robert C."/>
            <person name="Rogozin I.B."/>
            <person name="Scanlan D.J."/>
            <person name="Tandeau de Marsac N."/>
            <person name="Weissenbach J."/>
            <person name="Wincker P."/>
            <person name="Wolf Y.I."/>
            <person name="Hess W.R."/>
        </authorList>
    </citation>
    <scope>NUCLEOTIDE SEQUENCE [LARGE SCALE GENOMIC DNA]</scope>
    <source>
        <strain evidence="15">SARG / CCMP1375 / SS120</strain>
    </source>
</reference>
<evidence type="ECO:0000256" key="6">
    <source>
        <dbReference type="ARBA" id="ARBA00022960"/>
    </source>
</evidence>
<dbReference type="Gene3D" id="3.40.1390.10">
    <property type="entry name" value="MurE/MurF, N-terminal domain"/>
    <property type="match status" value="1"/>
</dbReference>
<dbReference type="InterPro" id="IPR013221">
    <property type="entry name" value="Mur_ligase_cen"/>
</dbReference>
<dbReference type="InterPro" id="IPR051046">
    <property type="entry name" value="MurCDEF_CellWall_CoF430Synth"/>
</dbReference>
<feature type="domain" description="Mur ligase central" evidence="13">
    <location>
        <begin position="112"/>
        <end position="309"/>
    </location>
</feature>
<evidence type="ECO:0000256" key="7">
    <source>
        <dbReference type="ARBA" id="ARBA00022984"/>
    </source>
</evidence>
<organism evidence="14 15">
    <name type="scientific">Prochlorococcus marinus (strain SARG / CCMP1375 / SS120)</name>
    <dbReference type="NCBI Taxonomy" id="167539"/>
    <lineage>
        <taxon>Bacteria</taxon>
        <taxon>Bacillati</taxon>
        <taxon>Cyanobacteriota</taxon>
        <taxon>Cyanophyceae</taxon>
        <taxon>Synechococcales</taxon>
        <taxon>Prochlorococcaceae</taxon>
        <taxon>Prochlorococcus</taxon>
    </lineage>
</organism>
<evidence type="ECO:0000256" key="8">
    <source>
        <dbReference type="ARBA" id="ARBA00023306"/>
    </source>
</evidence>